<evidence type="ECO:0000256" key="1">
    <source>
        <dbReference type="SAM" id="MobiDB-lite"/>
    </source>
</evidence>
<feature type="region of interest" description="Disordered" evidence="1">
    <location>
        <begin position="62"/>
        <end position="100"/>
    </location>
</feature>
<dbReference type="AlphaFoldDB" id="Q0WLW3"/>
<dbReference type="EMBL" id="AK230074">
    <property type="protein sequence ID" value="BAF01894.1"/>
    <property type="molecule type" value="mRNA"/>
</dbReference>
<accession>Q0WLW3</accession>
<protein>
    <submittedName>
        <fullName evidence="2">Uncharacterized protein</fullName>
    </submittedName>
</protein>
<sequence length="100" mass="12249">MKETRQKNKSFFFNNLTSLVGKKLNLLKQFHHCPRETLWLSKTEERERKKWLVREKDMCQREKRRVRGGEREREKKKKVSKWFSSSYKRPDPTPPDPDLT</sequence>
<proteinExistence type="evidence at transcript level"/>
<evidence type="ECO:0000313" key="2">
    <source>
        <dbReference type="EMBL" id="BAF01894.1"/>
    </source>
</evidence>
<feature type="compositionally biased region" description="Basic and acidic residues" evidence="1">
    <location>
        <begin position="62"/>
        <end position="73"/>
    </location>
</feature>
<organism evidence="2">
    <name type="scientific">Arabidopsis thaliana</name>
    <name type="common">Mouse-ear cress</name>
    <dbReference type="NCBI Taxonomy" id="3702"/>
    <lineage>
        <taxon>Eukaryota</taxon>
        <taxon>Viridiplantae</taxon>
        <taxon>Streptophyta</taxon>
        <taxon>Embryophyta</taxon>
        <taxon>Tracheophyta</taxon>
        <taxon>Spermatophyta</taxon>
        <taxon>Magnoliopsida</taxon>
        <taxon>eudicotyledons</taxon>
        <taxon>Gunneridae</taxon>
        <taxon>Pentapetalae</taxon>
        <taxon>rosids</taxon>
        <taxon>malvids</taxon>
        <taxon>Brassicales</taxon>
        <taxon>Brassicaceae</taxon>
        <taxon>Camelineae</taxon>
        <taxon>Arabidopsis</taxon>
    </lineage>
</organism>
<reference evidence="2" key="1">
    <citation type="submission" date="2006-07" db="EMBL/GenBank/DDBJ databases">
        <title>Large-scale analysis of RIKEN Arabidopsis full-length (RAFL) cDNAs.</title>
        <authorList>
            <person name="Totoki Y."/>
            <person name="Seki M."/>
            <person name="Ishida J."/>
            <person name="Nakajima M."/>
            <person name="Enju A."/>
            <person name="Morosawa T."/>
            <person name="Kamiya A."/>
            <person name="Narusaka M."/>
            <person name="Shin-i T."/>
            <person name="Nakagawa M."/>
            <person name="Sakamoto N."/>
            <person name="Oishi K."/>
            <person name="Kohara Y."/>
            <person name="Kobayashi M."/>
            <person name="Toyoda A."/>
            <person name="Sakaki Y."/>
            <person name="Sakurai T."/>
            <person name="Iida K."/>
            <person name="Akiyama K."/>
            <person name="Satou M."/>
            <person name="Toyoda T."/>
            <person name="Konagaya A."/>
            <person name="Carninci P."/>
            <person name="Kawai J."/>
            <person name="Hayashizaki Y."/>
            <person name="Shinozaki K."/>
        </authorList>
    </citation>
    <scope>NUCLEOTIDE SEQUENCE</scope>
</reference>
<name>Q0WLW3_ARATH</name>
<feature type="non-terminal residue" evidence="2">
    <location>
        <position position="100"/>
    </location>
</feature>